<dbReference type="Pfam" id="PF18972">
    <property type="entry name" value="Wheel"/>
    <property type="match status" value="1"/>
</dbReference>
<dbReference type="RefSeq" id="XP_005651960.1">
    <property type="nucleotide sequence ID" value="XM_005651903.1"/>
</dbReference>
<comment type="caution">
    <text evidence="4">The sequence shown here is derived from an EMBL/GenBank/DDBJ whole genome shotgun (WGS) entry which is preliminary data.</text>
</comment>
<evidence type="ECO:0000256" key="1">
    <source>
        <dbReference type="ARBA" id="ARBA00022737"/>
    </source>
</evidence>
<proteinExistence type="predicted"/>
<name>I0Z9U7_COCSC</name>
<gene>
    <name evidence="4" type="ORF">COCSUDRAFT_55423</name>
</gene>
<dbReference type="GO" id="GO:0005634">
    <property type="term" value="C:nucleus"/>
    <property type="evidence" value="ECO:0007669"/>
    <property type="project" value="TreeGrafter"/>
</dbReference>
<dbReference type="KEGG" id="csl:COCSUDRAFT_55423"/>
<evidence type="ECO:0000313" key="5">
    <source>
        <dbReference type="Proteomes" id="UP000007264"/>
    </source>
</evidence>
<keyword evidence="2" id="KW-0802">TPR repeat</keyword>
<dbReference type="AlphaFoldDB" id="I0Z9U7"/>
<dbReference type="GO" id="GO:0006457">
    <property type="term" value="P:protein folding"/>
    <property type="evidence" value="ECO:0007669"/>
    <property type="project" value="TreeGrafter"/>
</dbReference>
<protein>
    <recommendedName>
        <fullName evidence="3">Cns1/TTC4 wheel domain-containing protein</fullName>
    </recommendedName>
</protein>
<dbReference type="InterPro" id="IPR044059">
    <property type="entry name" value="Csn1/TTC4_wheel"/>
</dbReference>
<sequence length="187" mass="21119">MGQRAPAKKLASELLRRHYQVGRPQLSVGDHQPYLDNLGVVHWPLLLVYPETMQMDAVEDASEQDTLGDHLDVMFSPEAPPLEWDRDHEYTRVNIEAYYLSHAAEALSLGELAEALHSGWPKSKDEEAMPSPYGKHAAKWVRVAEEQSLQEILHEPGHVIPGVPVFFIVASGSRYRDSFLSEDRPIL</sequence>
<dbReference type="GO" id="GO:0030544">
    <property type="term" value="F:Hsp70 protein binding"/>
    <property type="evidence" value="ECO:0007669"/>
    <property type="project" value="TreeGrafter"/>
</dbReference>
<dbReference type="GO" id="GO:0005829">
    <property type="term" value="C:cytosol"/>
    <property type="evidence" value="ECO:0007669"/>
    <property type="project" value="TreeGrafter"/>
</dbReference>
<dbReference type="CDD" id="cd21377">
    <property type="entry name" value="CTWD_Cns1-like"/>
    <property type="match status" value="1"/>
</dbReference>
<feature type="domain" description="Cns1/TTC4 wheel" evidence="3">
    <location>
        <begin position="41"/>
        <end position="108"/>
    </location>
</feature>
<evidence type="ECO:0000259" key="3">
    <source>
        <dbReference type="Pfam" id="PF18972"/>
    </source>
</evidence>
<keyword evidence="5" id="KW-1185">Reference proteome</keyword>
<dbReference type="PANTHER" id="PTHR46035">
    <property type="entry name" value="TETRATRICOPEPTIDE REPEAT PROTEIN 4"/>
    <property type="match status" value="1"/>
</dbReference>
<dbReference type="Proteomes" id="UP000007264">
    <property type="component" value="Unassembled WGS sequence"/>
</dbReference>
<dbReference type="OrthoDB" id="420195at2759"/>
<dbReference type="eggNOG" id="KOG0551">
    <property type="taxonomic scope" value="Eukaryota"/>
</dbReference>
<reference evidence="4 5" key="1">
    <citation type="journal article" date="2012" name="Genome Biol.">
        <title>The genome of the polar eukaryotic microalga coccomyxa subellipsoidea reveals traits of cold adaptation.</title>
        <authorList>
            <person name="Blanc G."/>
            <person name="Agarkova I."/>
            <person name="Grimwood J."/>
            <person name="Kuo A."/>
            <person name="Brueggeman A."/>
            <person name="Dunigan D."/>
            <person name="Gurnon J."/>
            <person name="Ladunga I."/>
            <person name="Lindquist E."/>
            <person name="Lucas S."/>
            <person name="Pangilinan J."/>
            <person name="Proschold T."/>
            <person name="Salamov A."/>
            <person name="Schmutz J."/>
            <person name="Weeks D."/>
            <person name="Yamada T."/>
            <person name="Claverie J.M."/>
            <person name="Grigoriev I."/>
            <person name="Van Etten J."/>
            <person name="Lomsadze A."/>
            <person name="Borodovsky M."/>
        </authorList>
    </citation>
    <scope>NUCLEOTIDE SEQUENCE [LARGE SCALE GENOMIC DNA]</scope>
    <source>
        <strain evidence="4 5">C-169</strain>
    </source>
</reference>
<evidence type="ECO:0000256" key="2">
    <source>
        <dbReference type="ARBA" id="ARBA00022803"/>
    </source>
</evidence>
<organism evidence="4 5">
    <name type="scientific">Coccomyxa subellipsoidea (strain C-169)</name>
    <name type="common">Green microalga</name>
    <dbReference type="NCBI Taxonomy" id="574566"/>
    <lineage>
        <taxon>Eukaryota</taxon>
        <taxon>Viridiplantae</taxon>
        <taxon>Chlorophyta</taxon>
        <taxon>core chlorophytes</taxon>
        <taxon>Trebouxiophyceae</taxon>
        <taxon>Trebouxiophyceae incertae sedis</taxon>
        <taxon>Coccomyxaceae</taxon>
        <taxon>Coccomyxa</taxon>
        <taxon>Coccomyxa subellipsoidea</taxon>
    </lineage>
</organism>
<dbReference type="EMBL" id="AGSI01000001">
    <property type="protein sequence ID" value="EIE27416.1"/>
    <property type="molecule type" value="Genomic_DNA"/>
</dbReference>
<dbReference type="PANTHER" id="PTHR46035:SF1">
    <property type="entry name" value="TETRATRICOPEPTIDE REPEAT PROTEIN 4"/>
    <property type="match status" value="1"/>
</dbReference>
<dbReference type="STRING" id="574566.I0Z9U7"/>
<keyword evidence="1" id="KW-0677">Repeat</keyword>
<evidence type="ECO:0000313" key="4">
    <source>
        <dbReference type="EMBL" id="EIE27416.1"/>
    </source>
</evidence>
<dbReference type="GO" id="GO:0051879">
    <property type="term" value="F:Hsp90 protein binding"/>
    <property type="evidence" value="ECO:0007669"/>
    <property type="project" value="InterPro"/>
</dbReference>
<accession>I0Z9U7</accession>
<dbReference type="GeneID" id="17045431"/>